<proteinExistence type="predicted"/>
<evidence type="ECO:0000313" key="2">
    <source>
        <dbReference type="Proteomes" id="UP001497644"/>
    </source>
</evidence>
<evidence type="ECO:0000313" key="1">
    <source>
        <dbReference type="EMBL" id="CAL1686401.1"/>
    </source>
</evidence>
<dbReference type="Proteomes" id="UP001497644">
    <property type="component" value="Chromosome 6"/>
</dbReference>
<reference evidence="1" key="1">
    <citation type="submission" date="2024-04" db="EMBL/GenBank/DDBJ databases">
        <authorList>
            <consortium name="Molecular Ecology Group"/>
        </authorList>
    </citation>
    <scope>NUCLEOTIDE SEQUENCE</scope>
</reference>
<sequence>MEEVSTVALARLRVASVQEKTRQEADGTGGPLKIDTGVQPSPWGAIPMQMNCTDTGSAQRKGLIFPKFRGTAS</sequence>
<protein>
    <submittedName>
        <fullName evidence="1">Uncharacterized protein</fullName>
    </submittedName>
</protein>
<gene>
    <name evidence="1" type="ORF">LPLAT_LOCUS11709</name>
</gene>
<accession>A0AAV2P3F1</accession>
<keyword evidence="2" id="KW-1185">Reference proteome</keyword>
<dbReference type="EMBL" id="OZ034829">
    <property type="protein sequence ID" value="CAL1686401.1"/>
    <property type="molecule type" value="Genomic_DNA"/>
</dbReference>
<name>A0AAV2P3F1_9HYME</name>
<organism evidence="1 2">
    <name type="scientific">Lasius platythorax</name>
    <dbReference type="NCBI Taxonomy" id="488582"/>
    <lineage>
        <taxon>Eukaryota</taxon>
        <taxon>Metazoa</taxon>
        <taxon>Ecdysozoa</taxon>
        <taxon>Arthropoda</taxon>
        <taxon>Hexapoda</taxon>
        <taxon>Insecta</taxon>
        <taxon>Pterygota</taxon>
        <taxon>Neoptera</taxon>
        <taxon>Endopterygota</taxon>
        <taxon>Hymenoptera</taxon>
        <taxon>Apocrita</taxon>
        <taxon>Aculeata</taxon>
        <taxon>Formicoidea</taxon>
        <taxon>Formicidae</taxon>
        <taxon>Formicinae</taxon>
        <taxon>Lasius</taxon>
        <taxon>Lasius</taxon>
    </lineage>
</organism>
<dbReference type="AlphaFoldDB" id="A0AAV2P3F1"/>